<protein>
    <submittedName>
        <fullName evidence="1">Uncharacterized protein</fullName>
    </submittedName>
</protein>
<reference evidence="1" key="1">
    <citation type="submission" date="2021-02" db="EMBL/GenBank/DDBJ databases">
        <authorList>
            <person name="Nowell W R."/>
        </authorList>
    </citation>
    <scope>NUCLEOTIDE SEQUENCE</scope>
</reference>
<dbReference type="AlphaFoldDB" id="A0A819PCR9"/>
<proteinExistence type="predicted"/>
<comment type="caution">
    <text evidence="1">The sequence shown here is derived from an EMBL/GenBank/DDBJ whole genome shotgun (WGS) entry which is preliminary data.</text>
</comment>
<gene>
    <name evidence="1" type="ORF">OTI717_LOCUS29412</name>
</gene>
<evidence type="ECO:0000313" key="2">
    <source>
        <dbReference type="Proteomes" id="UP000663823"/>
    </source>
</evidence>
<organism evidence="1 2">
    <name type="scientific">Rotaria sordida</name>
    <dbReference type="NCBI Taxonomy" id="392033"/>
    <lineage>
        <taxon>Eukaryota</taxon>
        <taxon>Metazoa</taxon>
        <taxon>Spiralia</taxon>
        <taxon>Gnathifera</taxon>
        <taxon>Rotifera</taxon>
        <taxon>Eurotatoria</taxon>
        <taxon>Bdelloidea</taxon>
        <taxon>Philodinida</taxon>
        <taxon>Philodinidae</taxon>
        <taxon>Rotaria</taxon>
    </lineage>
</organism>
<accession>A0A819PCR9</accession>
<dbReference type="EMBL" id="CAJOAX010007395">
    <property type="protein sequence ID" value="CAF4008499.1"/>
    <property type="molecule type" value="Genomic_DNA"/>
</dbReference>
<evidence type="ECO:0000313" key="1">
    <source>
        <dbReference type="EMBL" id="CAF4008499.1"/>
    </source>
</evidence>
<name>A0A819PCR9_9BILA</name>
<sequence length="180" mass="20512">MHVFNPSILLPYRYRHADESESILPPGTCIRVKSQSNPADNLYIISCEEIMLTPEEINNLLTAGAIAAAPATIPVTTPVLYLLWLDPNVNKSKENVATQEELRVLFKDDFQTFDKVEECELSINQKNNDRIILIVSGQFGRKTVPEIHDLPQLTSIFLYCMDKKANEKWTKNYTKVSRIT</sequence>
<dbReference type="Proteomes" id="UP000663823">
    <property type="component" value="Unassembled WGS sequence"/>
</dbReference>